<evidence type="ECO:0000256" key="2">
    <source>
        <dbReference type="ARBA" id="ARBA00022679"/>
    </source>
</evidence>
<dbReference type="HAMAP" id="MF_00279">
    <property type="entry name" value="PdxJ"/>
    <property type="match status" value="1"/>
</dbReference>
<dbReference type="UniPathway" id="UPA00244">
    <property type="reaction ID" value="UER00313"/>
</dbReference>
<evidence type="ECO:0000256" key="4">
    <source>
        <dbReference type="HAMAP-Rule" id="MF_00279"/>
    </source>
</evidence>
<organism evidence="6 7">
    <name type="scientific">Neolewinella litorea</name>
    <dbReference type="NCBI Taxonomy" id="2562452"/>
    <lineage>
        <taxon>Bacteria</taxon>
        <taxon>Pseudomonadati</taxon>
        <taxon>Bacteroidota</taxon>
        <taxon>Saprospiria</taxon>
        <taxon>Saprospirales</taxon>
        <taxon>Lewinellaceae</taxon>
        <taxon>Neolewinella</taxon>
    </lineage>
</organism>
<dbReference type="GO" id="GO:0033856">
    <property type="term" value="F:pyridoxine 5'-phosphate synthase activity"/>
    <property type="evidence" value="ECO:0007669"/>
    <property type="project" value="UniProtKB-UniRule"/>
</dbReference>
<dbReference type="RefSeq" id="WP_136457359.1">
    <property type="nucleotide sequence ID" value="NZ_SRSF01000002.1"/>
</dbReference>
<dbReference type="GO" id="GO:0005829">
    <property type="term" value="C:cytosol"/>
    <property type="evidence" value="ECO:0007669"/>
    <property type="project" value="TreeGrafter"/>
</dbReference>
<feature type="binding site" evidence="4">
    <location>
        <position position="18"/>
    </location>
    <ligand>
        <name>3-amino-2-oxopropyl phosphate</name>
        <dbReference type="ChEBI" id="CHEBI:57279"/>
    </ligand>
</feature>
<protein>
    <recommendedName>
        <fullName evidence="4 5">Pyridoxine 5'-phosphate synthase</fullName>
        <shortName evidence="4">PNP synthase</shortName>
        <ecNumber evidence="4 5">2.6.99.2</ecNumber>
    </recommendedName>
</protein>
<keyword evidence="1 4" id="KW-0963">Cytoplasm</keyword>
<comment type="caution">
    <text evidence="4">Lacks conserved residue(s) required for the propagation of feature annotation.</text>
</comment>
<dbReference type="Pfam" id="PF03740">
    <property type="entry name" value="PdxJ"/>
    <property type="match status" value="1"/>
</dbReference>
<dbReference type="SUPFAM" id="SSF63892">
    <property type="entry name" value="Pyridoxine 5'-phosphate synthase"/>
    <property type="match status" value="1"/>
</dbReference>
<accession>A0A4S4NK85</accession>
<sequence length="247" mass="27113">MVRLSVNLNKVALIRNSRGANYPDLVRVATDCERFGAQGITIHPRPDQRHARYDDVAALKEAVTTELNIEGYPSEKFLRVVLAAQPDQVTLVPDEPGQLTSDHGWDTIGRKNELRDIITRLREGGIRTSIFVDPDPAILEGAAAIETDRIEFYTGPYANGYGSDRAAAVAPFAAASRRAAELGLGINAGHDLNLDNLAYFSQQLPDLQEVSIGHALISDALYYGLSNTIQLYLQRLSRGAEKIDEVK</sequence>
<dbReference type="NCBIfam" id="NF003626">
    <property type="entry name" value="PRK05265.1-4"/>
    <property type="match status" value="1"/>
</dbReference>
<evidence type="ECO:0000256" key="3">
    <source>
        <dbReference type="ARBA" id="ARBA00023096"/>
    </source>
</evidence>
<feature type="active site" description="Proton acceptor" evidence="4">
    <location>
        <position position="43"/>
    </location>
</feature>
<feature type="binding site" evidence="4">
    <location>
        <begin position="213"/>
        <end position="214"/>
    </location>
    <ligand>
        <name>3-amino-2-oxopropyl phosphate</name>
        <dbReference type="ChEBI" id="CHEBI:57279"/>
    </ligand>
</feature>
<feature type="active site" description="Proton acceptor" evidence="4">
    <location>
        <position position="70"/>
    </location>
</feature>
<feature type="site" description="Transition state stabilizer" evidence="4">
    <location>
        <position position="151"/>
    </location>
</feature>
<dbReference type="NCBIfam" id="TIGR00559">
    <property type="entry name" value="pdxJ"/>
    <property type="match status" value="1"/>
</dbReference>
<keyword evidence="2 4" id="KW-0808">Transferase</keyword>
<name>A0A4S4NK85_9BACT</name>
<reference evidence="6 7" key="1">
    <citation type="submission" date="2019-04" db="EMBL/GenBank/DDBJ databases">
        <title>Lewinella litorea sp. nov., isolated from a marine sand.</title>
        <authorList>
            <person name="Yoon J.-H."/>
        </authorList>
    </citation>
    <scope>NUCLEOTIDE SEQUENCE [LARGE SCALE GENOMIC DNA]</scope>
    <source>
        <strain evidence="6 7">HSMS-39</strain>
    </source>
</reference>
<dbReference type="Gene3D" id="3.20.20.70">
    <property type="entry name" value="Aldolase class I"/>
    <property type="match status" value="1"/>
</dbReference>
<dbReference type="AlphaFoldDB" id="A0A4S4NK85"/>
<comment type="caution">
    <text evidence="6">The sequence shown here is derived from an EMBL/GenBank/DDBJ whole genome shotgun (WGS) entry which is preliminary data.</text>
</comment>
<feature type="binding site" evidence="4">
    <location>
        <position position="100"/>
    </location>
    <ligand>
        <name>1-deoxy-D-xylulose 5-phosphate</name>
        <dbReference type="ChEBI" id="CHEBI:57792"/>
    </ligand>
</feature>
<comment type="similarity">
    <text evidence="4">Belongs to the PNP synthase family.</text>
</comment>
<comment type="pathway">
    <text evidence="4">Cofactor biosynthesis; pyridoxine 5'-phosphate biosynthesis; pyridoxine 5'-phosphate from D-erythrose 4-phosphate: step 5/5.</text>
</comment>
<proteinExistence type="inferred from homology"/>
<feature type="binding site" evidence="4">
    <location>
        <position position="45"/>
    </location>
    <ligand>
        <name>1-deoxy-D-xylulose 5-phosphate</name>
        <dbReference type="ChEBI" id="CHEBI:57792"/>
    </ligand>
</feature>
<comment type="subunit">
    <text evidence="4">Homooctamer; tetramer of dimers.</text>
</comment>
<evidence type="ECO:0000313" key="7">
    <source>
        <dbReference type="Proteomes" id="UP000308528"/>
    </source>
</evidence>
<dbReference type="PANTHER" id="PTHR30456:SF0">
    <property type="entry name" value="PYRIDOXINE 5'-PHOSPHATE SYNTHASE"/>
    <property type="match status" value="1"/>
</dbReference>
<comment type="catalytic activity">
    <reaction evidence="4">
        <text>3-amino-2-oxopropyl phosphate + 1-deoxy-D-xylulose 5-phosphate = pyridoxine 5'-phosphate + phosphate + 2 H2O + H(+)</text>
        <dbReference type="Rhea" id="RHEA:15265"/>
        <dbReference type="ChEBI" id="CHEBI:15377"/>
        <dbReference type="ChEBI" id="CHEBI:15378"/>
        <dbReference type="ChEBI" id="CHEBI:43474"/>
        <dbReference type="ChEBI" id="CHEBI:57279"/>
        <dbReference type="ChEBI" id="CHEBI:57792"/>
        <dbReference type="ChEBI" id="CHEBI:58589"/>
        <dbReference type="EC" id="2.6.99.2"/>
    </reaction>
</comment>
<dbReference type="EC" id="2.6.99.2" evidence="4 5"/>
<keyword evidence="3 4" id="KW-0664">Pyridoxine biosynthesis</keyword>
<dbReference type="FunFam" id="3.20.20.70:FF:000150">
    <property type="entry name" value="Pyridoxine 5'-phosphate synthase"/>
    <property type="match status" value="1"/>
</dbReference>
<dbReference type="InterPro" id="IPR036130">
    <property type="entry name" value="Pyridoxine-5'_phos_synth"/>
</dbReference>
<dbReference type="Proteomes" id="UP000308528">
    <property type="component" value="Unassembled WGS sequence"/>
</dbReference>
<dbReference type="CDD" id="cd00003">
    <property type="entry name" value="PNPsynthase"/>
    <property type="match status" value="1"/>
</dbReference>
<dbReference type="EMBL" id="SRSF01000002">
    <property type="protein sequence ID" value="THH40266.1"/>
    <property type="molecule type" value="Genomic_DNA"/>
</dbReference>
<feature type="binding site" evidence="4">
    <location>
        <position position="7"/>
    </location>
    <ligand>
        <name>3-amino-2-oxopropyl phosphate</name>
        <dbReference type="ChEBI" id="CHEBI:57279"/>
    </ligand>
</feature>
<feature type="binding site" evidence="4">
    <location>
        <position position="50"/>
    </location>
    <ligand>
        <name>1-deoxy-D-xylulose 5-phosphate</name>
        <dbReference type="ChEBI" id="CHEBI:57792"/>
    </ligand>
</feature>
<dbReference type="InterPro" id="IPR013785">
    <property type="entry name" value="Aldolase_TIM"/>
</dbReference>
<dbReference type="InterPro" id="IPR004569">
    <property type="entry name" value="PyrdxlP_synth_PdxJ"/>
</dbReference>
<evidence type="ECO:0000256" key="5">
    <source>
        <dbReference type="NCBIfam" id="TIGR00559"/>
    </source>
</evidence>
<feature type="binding site" evidence="4">
    <location>
        <position position="191"/>
    </location>
    <ligand>
        <name>3-amino-2-oxopropyl phosphate</name>
        <dbReference type="ChEBI" id="CHEBI:57279"/>
    </ligand>
</feature>
<evidence type="ECO:0000313" key="6">
    <source>
        <dbReference type="EMBL" id="THH40266.1"/>
    </source>
</evidence>
<comment type="subcellular location">
    <subcellularLocation>
        <location evidence="4">Cytoplasm</location>
    </subcellularLocation>
</comment>
<evidence type="ECO:0000256" key="1">
    <source>
        <dbReference type="ARBA" id="ARBA00022490"/>
    </source>
</evidence>
<gene>
    <name evidence="4" type="primary">pdxJ</name>
    <name evidence="6" type="ORF">E4021_05880</name>
</gene>
<dbReference type="NCBIfam" id="NF003625">
    <property type="entry name" value="PRK05265.1-3"/>
    <property type="match status" value="1"/>
</dbReference>
<dbReference type="PANTHER" id="PTHR30456">
    <property type="entry name" value="PYRIDOXINE 5'-PHOSPHATE SYNTHASE"/>
    <property type="match status" value="1"/>
</dbReference>
<dbReference type="GO" id="GO:0008615">
    <property type="term" value="P:pyridoxine biosynthetic process"/>
    <property type="evidence" value="ECO:0007669"/>
    <property type="project" value="UniProtKB-UniRule"/>
</dbReference>
<dbReference type="OrthoDB" id="9806590at2"/>
<keyword evidence="7" id="KW-1185">Reference proteome</keyword>
<comment type="function">
    <text evidence="4">Catalyzes the complicated ring closure reaction between the two acyclic compounds 1-deoxy-D-xylulose-5-phosphate (DXP) and 3-amino-2-oxopropyl phosphate (1-amino-acetone-3-phosphate or AAP) to form pyridoxine 5'-phosphate (PNP) and inorganic phosphate.</text>
</comment>
<feature type="active site" description="Proton donor" evidence="4">
    <location>
        <position position="190"/>
    </location>
</feature>